<reference evidence="2 3" key="1">
    <citation type="journal article" date="2018" name="Nat. Biotechnol.">
        <title>A standardized bacterial taxonomy based on genome phylogeny substantially revises the tree of life.</title>
        <authorList>
            <person name="Parks D.H."/>
            <person name="Chuvochina M."/>
            <person name="Waite D.W."/>
            <person name="Rinke C."/>
            <person name="Skarshewski A."/>
            <person name="Chaumeil P.A."/>
            <person name="Hugenholtz P."/>
        </authorList>
    </citation>
    <scope>NUCLEOTIDE SEQUENCE [LARGE SCALE GENOMIC DNA]</scope>
    <source>
        <strain evidence="2">UBA10227</strain>
    </source>
</reference>
<dbReference type="EMBL" id="DPRK01000272">
    <property type="protein sequence ID" value="HCY83205.1"/>
    <property type="molecule type" value="Genomic_DNA"/>
</dbReference>
<dbReference type="Pfam" id="PF14129">
    <property type="entry name" value="DUF4296"/>
    <property type="match status" value="1"/>
</dbReference>
<dbReference type="InterPro" id="IPR025381">
    <property type="entry name" value="DUF4296"/>
</dbReference>
<feature type="domain" description="DUF4296" evidence="1">
    <location>
        <begin position="26"/>
        <end position="107"/>
    </location>
</feature>
<protein>
    <submittedName>
        <fullName evidence="2">DUF4296 domain-containing protein</fullName>
    </submittedName>
</protein>
<dbReference type="Proteomes" id="UP000263268">
    <property type="component" value="Unassembled WGS sequence"/>
</dbReference>
<gene>
    <name evidence="2" type="ORF">DHV22_17170</name>
</gene>
<accession>A0A3D6BYU6</accession>
<proteinExistence type="predicted"/>
<evidence type="ECO:0000259" key="1">
    <source>
        <dbReference type="Pfam" id="PF14129"/>
    </source>
</evidence>
<dbReference type="PROSITE" id="PS51257">
    <property type="entry name" value="PROKAR_LIPOPROTEIN"/>
    <property type="match status" value="1"/>
</dbReference>
<sequence>MKNIFIAITLFSLITSCYDAEKPKKPENLLSKDKMVKVLLDVSLLNAAKGINKSILEKNGIVPDSYVYDKHNIDSLQFLNSNNYYTYYINDYQEIINKVNDSLKTLRIEYNVLYEKEKYEEKKLDSIKRSKRKNKDFIKEDIIPTKTLEKN</sequence>
<evidence type="ECO:0000313" key="2">
    <source>
        <dbReference type="EMBL" id="HCY83205.1"/>
    </source>
</evidence>
<evidence type="ECO:0000313" key="3">
    <source>
        <dbReference type="Proteomes" id="UP000263268"/>
    </source>
</evidence>
<name>A0A3D6BYU6_9FLAO</name>
<organism evidence="2 3">
    <name type="scientific">Xanthomarina gelatinilytica</name>
    <dbReference type="NCBI Taxonomy" id="1137281"/>
    <lineage>
        <taxon>Bacteria</taxon>
        <taxon>Pseudomonadati</taxon>
        <taxon>Bacteroidota</taxon>
        <taxon>Flavobacteriia</taxon>
        <taxon>Flavobacteriales</taxon>
        <taxon>Flavobacteriaceae</taxon>
        <taxon>Xanthomarina</taxon>
    </lineage>
</organism>
<comment type="caution">
    <text evidence="2">The sequence shown here is derived from an EMBL/GenBank/DDBJ whole genome shotgun (WGS) entry which is preliminary data.</text>
</comment>
<dbReference type="AlphaFoldDB" id="A0A3D6BYU6"/>